<protein>
    <recommendedName>
        <fullName evidence="3">EGF-like domain-containing protein</fullName>
    </recommendedName>
</protein>
<dbReference type="SUPFAM" id="SSF57184">
    <property type="entry name" value="Growth factor receptor domain"/>
    <property type="match status" value="3"/>
</dbReference>
<evidence type="ECO:0000313" key="4">
    <source>
        <dbReference type="EMBL" id="KAL1403650.1"/>
    </source>
</evidence>
<feature type="domain" description="EGF-like" evidence="3">
    <location>
        <begin position="583"/>
        <end position="614"/>
    </location>
</feature>
<dbReference type="InterPro" id="IPR000742">
    <property type="entry name" value="EGF"/>
</dbReference>
<feature type="domain" description="EGF-like" evidence="3">
    <location>
        <begin position="475"/>
        <end position="508"/>
    </location>
</feature>
<gene>
    <name evidence="4" type="ORF">pipiens_005605</name>
</gene>
<dbReference type="Gene3D" id="2.10.25.10">
    <property type="entry name" value="Laminin"/>
    <property type="match status" value="12"/>
</dbReference>
<feature type="transmembrane region" description="Helical" evidence="1">
    <location>
        <begin position="809"/>
        <end position="831"/>
    </location>
</feature>
<proteinExistence type="predicted"/>
<dbReference type="InterPro" id="IPR009030">
    <property type="entry name" value="Growth_fac_rcpt_cys_sf"/>
</dbReference>
<accession>A0ABD1DVB5</accession>
<feature type="domain" description="EGF-like" evidence="3">
    <location>
        <begin position="223"/>
        <end position="254"/>
    </location>
</feature>
<dbReference type="PANTHER" id="PTHR24047">
    <property type="entry name" value="FI01909P-RELATED"/>
    <property type="match status" value="1"/>
</dbReference>
<sequence length="861" mass="93566">MFEQRESLQLLFLLVSVLGAVSSQFCESNVSQPKVKSTEISDGKYVSVEYGYYECTYCYNSKKYKTASKSVYVTFPKNRCSTSAYSQIEYFCVVKKLKWVKVEFTTNNCAHSRVQVFGRAAHRSLQLGPRHAVLPSHDHSTHLLCILKTPPAYCDRPILTASFSFQLDYSVSKKQVCCDGYYGNGTDCVPVCRGGCENGRCTGPETCTCNAGYSMVSGRCVPSCVNGCANGSCVAPNQCVCGVGFVKSTAGACVPKCADDCVNGVCNERNECECREGFYFNEKLLEFGVRNNTVCTARCDFECRKGFCAGRNRCQCLEGYELSKSDRFECVPVCDSELVDCSNGECVAPNHCRCSVGFRMEGSRCVPVCNPSCVNADCTDIDQCTCRQGYRQTSESNVCEPTCDPPCEHGDCVGVNKCSCHNGYRAVNGSSCEPLCDSRFVDTGNGICIAPNVVRCNKGFELMEGLNFKLHCVSKCKPECVNGDCTAEGGCECHPGHQLKAGSVHECEPVCDPACEFGTCVRPNECECAEGYRKSVDDRCEFFCDPAKVDCTVGNCSSVDVCDCPEGYEFVEDTDGILRCLPICNPNCINGRCTDVNVCECFPEYQRINESLCKPVCDEPCVNGFCSGTNACSCSAGFTAFNATSCVPFCDPNVVNCSHGECVRFNVCDCFDGYRLFPDGNGTLSCAAFCADLPQHAVCVVPGEYHCLTGYAPGSNGSCGPVCEQDCGNGSCSAPNQCECLAGYSQDSTGSCTVTICEDKCSAEAGVCEDLRCKCNVWVFEPGDLVECCIAPEVCNCKQAEKIVGEDSFPWLFVVLGVVVLAVIIVGAVLLNRYLQNKRHSNSYECKYDQSRDKAAIIEKR</sequence>
<keyword evidence="1" id="KW-0472">Membrane</keyword>
<feature type="domain" description="EGF-like" evidence="3">
    <location>
        <begin position="368"/>
        <end position="400"/>
    </location>
</feature>
<organism evidence="4 5">
    <name type="scientific">Culex pipiens pipiens</name>
    <name type="common">Northern house mosquito</name>
    <dbReference type="NCBI Taxonomy" id="38569"/>
    <lineage>
        <taxon>Eukaryota</taxon>
        <taxon>Metazoa</taxon>
        <taxon>Ecdysozoa</taxon>
        <taxon>Arthropoda</taxon>
        <taxon>Hexapoda</taxon>
        <taxon>Insecta</taxon>
        <taxon>Pterygota</taxon>
        <taxon>Neoptera</taxon>
        <taxon>Endopterygota</taxon>
        <taxon>Diptera</taxon>
        <taxon>Nematocera</taxon>
        <taxon>Culicoidea</taxon>
        <taxon>Culicidae</taxon>
        <taxon>Culicinae</taxon>
        <taxon>Culicini</taxon>
        <taxon>Culex</taxon>
        <taxon>Culex</taxon>
    </lineage>
</organism>
<reference evidence="4 5" key="1">
    <citation type="submission" date="2024-05" db="EMBL/GenBank/DDBJ databases">
        <title>Culex pipiens pipiens assembly and annotation.</title>
        <authorList>
            <person name="Alout H."/>
            <person name="Durand T."/>
        </authorList>
    </citation>
    <scope>NUCLEOTIDE SEQUENCE [LARGE SCALE GENOMIC DNA]</scope>
    <source>
        <strain evidence="4">HA-2024</strain>
        <tissue evidence="4">Whole body</tissue>
    </source>
</reference>
<comment type="caution">
    <text evidence="4">The sequence shown here is derived from an EMBL/GenBank/DDBJ whole genome shotgun (WGS) entry which is preliminary data.</text>
</comment>
<name>A0ABD1DVB5_CULPP</name>
<dbReference type="InterPro" id="IPR053255">
    <property type="entry name" value="EGF-like_domain"/>
</dbReference>
<dbReference type="EMBL" id="JBEHCU010001274">
    <property type="protein sequence ID" value="KAL1403650.1"/>
    <property type="molecule type" value="Genomic_DNA"/>
</dbReference>
<feature type="domain" description="EGF-like" evidence="3">
    <location>
        <begin position="649"/>
        <end position="687"/>
    </location>
</feature>
<keyword evidence="2" id="KW-0732">Signal</keyword>
<feature type="domain" description="EGF-like" evidence="3">
    <location>
        <begin position="402"/>
        <end position="433"/>
    </location>
</feature>
<dbReference type="AlphaFoldDB" id="A0ABD1DVB5"/>
<feature type="domain" description="EGF-like" evidence="3">
    <location>
        <begin position="616"/>
        <end position="647"/>
    </location>
</feature>
<feature type="chain" id="PRO_5044820851" description="EGF-like domain-containing protein" evidence="2">
    <location>
        <begin position="24"/>
        <end position="861"/>
    </location>
</feature>
<keyword evidence="1" id="KW-0812">Transmembrane</keyword>
<dbReference type="InterPro" id="IPR003341">
    <property type="entry name" value="Cys_rich_tripleX"/>
</dbReference>
<dbReference type="PANTHER" id="PTHR24047:SF29">
    <property type="entry name" value="EATER-RELATED"/>
    <property type="match status" value="1"/>
</dbReference>
<feature type="signal peptide" evidence="2">
    <location>
        <begin position="1"/>
        <end position="23"/>
    </location>
</feature>
<evidence type="ECO:0000313" key="5">
    <source>
        <dbReference type="Proteomes" id="UP001562425"/>
    </source>
</evidence>
<evidence type="ECO:0000259" key="3">
    <source>
        <dbReference type="SMART" id="SM00181"/>
    </source>
</evidence>
<feature type="domain" description="EGF-like" evidence="3">
    <location>
        <begin position="722"/>
        <end position="753"/>
    </location>
</feature>
<feature type="domain" description="EGF-like" evidence="3">
    <location>
        <begin position="191"/>
        <end position="221"/>
    </location>
</feature>
<keyword evidence="1" id="KW-1133">Transmembrane helix</keyword>
<feature type="domain" description="EGF-like" evidence="3">
    <location>
        <begin position="543"/>
        <end position="581"/>
    </location>
</feature>
<dbReference type="Proteomes" id="UP001562425">
    <property type="component" value="Unassembled WGS sequence"/>
</dbReference>
<feature type="domain" description="EGF-like" evidence="3">
    <location>
        <begin position="333"/>
        <end position="366"/>
    </location>
</feature>
<feature type="domain" description="EGF-like" evidence="3">
    <location>
        <begin position="256"/>
        <end position="296"/>
    </location>
</feature>
<keyword evidence="5" id="KW-1185">Reference proteome</keyword>
<feature type="domain" description="EGF-like" evidence="3">
    <location>
        <begin position="298"/>
        <end position="331"/>
    </location>
</feature>
<dbReference type="Pfam" id="PF02363">
    <property type="entry name" value="C_tripleX"/>
    <property type="match status" value="11"/>
</dbReference>
<evidence type="ECO:0000256" key="1">
    <source>
        <dbReference type="SAM" id="Phobius"/>
    </source>
</evidence>
<evidence type="ECO:0000256" key="2">
    <source>
        <dbReference type="SAM" id="SignalP"/>
    </source>
</evidence>
<dbReference type="SMART" id="SM00181">
    <property type="entry name" value="EGF"/>
    <property type="match status" value="14"/>
</dbReference>
<feature type="domain" description="EGF-like" evidence="3">
    <location>
        <begin position="510"/>
        <end position="541"/>
    </location>
</feature>